<evidence type="ECO:0000313" key="2">
    <source>
        <dbReference type="WBParaSite" id="L893_g29816.t1"/>
    </source>
</evidence>
<proteinExistence type="predicted"/>
<keyword evidence="1" id="KW-1185">Reference proteome</keyword>
<evidence type="ECO:0000313" key="1">
    <source>
        <dbReference type="Proteomes" id="UP000095287"/>
    </source>
</evidence>
<organism evidence="1 2">
    <name type="scientific">Steinernema glaseri</name>
    <dbReference type="NCBI Taxonomy" id="37863"/>
    <lineage>
        <taxon>Eukaryota</taxon>
        <taxon>Metazoa</taxon>
        <taxon>Ecdysozoa</taxon>
        <taxon>Nematoda</taxon>
        <taxon>Chromadorea</taxon>
        <taxon>Rhabditida</taxon>
        <taxon>Tylenchina</taxon>
        <taxon>Panagrolaimomorpha</taxon>
        <taxon>Strongyloidoidea</taxon>
        <taxon>Steinernematidae</taxon>
        <taxon>Steinernema</taxon>
    </lineage>
</organism>
<dbReference type="AlphaFoldDB" id="A0A1I7ZU23"/>
<reference evidence="2" key="1">
    <citation type="submission" date="2016-11" db="UniProtKB">
        <authorList>
            <consortium name="WormBaseParasite"/>
        </authorList>
    </citation>
    <scope>IDENTIFICATION</scope>
</reference>
<dbReference type="WBParaSite" id="L893_g29816.t1">
    <property type="protein sequence ID" value="L893_g29816.t1"/>
    <property type="gene ID" value="L893_g29816"/>
</dbReference>
<accession>A0A1I7ZU23</accession>
<sequence length="83" mass="9293">MNEAAGLEADRSVLKLEGWPWHSHIYRESEVSLRHCQRSESGNGGVQDLIAERGNYCPLARRITHESRVTVAHDDAISEGYSS</sequence>
<protein>
    <submittedName>
        <fullName evidence="2">Uncharacterized protein</fullName>
    </submittedName>
</protein>
<name>A0A1I7ZU23_9BILA</name>
<dbReference type="Proteomes" id="UP000095287">
    <property type="component" value="Unplaced"/>
</dbReference>